<feature type="region of interest" description="Disordered" evidence="1">
    <location>
        <begin position="48"/>
        <end position="90"/>
    </location>
</feature>
<dbReference type="AlphaFoldDB" id="A0A165NIF2"/>
<keyword evidence="3" id="KW-1185">Reference proteome</keyword>
<proteinExistence type="predicted"/>
<dbReference type="EMBL" id="KV425898">
    <property type="protein sequence ID" value="KZW00793.1"/>
    <property type="molecule type" value="Genomic_DNA"/>
</dbReference>
<evidence type="ECO:0000256" key="1">
    <source>
        <dbReference type="SAM" id="MobiDB-lite"/>
    </source>
</evidence>
<dbReference type="InParanoid" id="A0A165NIF2"/>
<sequence length="139" mass="15302">MTLEIVAGCLEAPARGALRLLRRAQCGLLTAASCLIFAHWPDRPQIQNRARGDAGAHARGHLAVTRPVKTRPQSSAASVCRKQPVQRGRPGTTLFFDCRKKCSDEKSWTARFAHFCGGEGSEHWSRPTRGTAPDGRRRN</sequence>
<name>A0A165NIF2_EXIGL</name>
<evidence type="ECO:0000313" key="2">
    <source>
        <dbReference type="EMBL" id="KZW00793.1"/>
    </source>
</evidence>
<dbReference type="Proteomes" id="UP000077266">
    <property type="component" value="Unassembled WGS sequence"/>
</dbReference>
<organism evidence="2 3">
    <name type="scientific">Exidia glandulosa HHB12029</name>
    <dbReference type="NCBI Taxonomy" id="1314781"/>
    <lineage>
        <taxon>Eukaryota</taxon>
        <taxon>Fungi</taxon>
        <taxon>Dikarya</taxon>
        <taxon>Basidiomycota</taxon>
        <taxon>Agaricomycotina</taxon>
        <taxon>Agaricomycetes</taxon>
        <taxon>Auriculariales</taxon>
        <taxon>Exidiaceae</taxon>
        <taxon>Exidia</taxon>
    </lineage>
</organism>
<feature type="region of interest" description="Disordered" evidence="1">
    <location>
        <begin position="119"/>
        <end position="139"/>
    </location>
</feature>
<reference evidence="2 3" key="1">
    <citation type="journal article" date="2016" name="Mol. Biol. Evol.">
        <title>Comparative Genomics of Early-Diverging Mushroom-Forming Fungi Provides Insights into the Origins of Lignocellulose Decay Capabilities.</title>
        <authorList>
            <person name="Nagy L.G."/>
            <person name="Riley R."/>
            <person name="Tritt A."/>
            <person name="Adam C."/>
            <person name="Daum C."/>
            <person name="Floudas D."/>
            <person name="Sun H."/>
            <person name="Yadav J.S."/>
            <person name="Pangilinan J."/>
            <person name="Larsson K.H."/>
            <person name="Matsuura K."/>
            <person name="Barry K."/>
            <person name="Labutti K."/>
            <person name="Kuo R."/>
            <person name="Ohm R.A."/>
            <person name="Bhattacharya S.S."/>
            <person name="Shirouzu T."/>
            <person name="Yoshinaga Y."/>
            <person name="Martin F.M."/>
            <person name="Grigoriev I.V."/>
            <person name="Hibbett D.S."/>
        </authorList>
    </citation>
    <scope>NUCLEOTIDE SEQUENCE [LARGE SCALE GENOMIC DNA]</scope>
    <source>
        <strain evidence="2 3">HHB12029</strain>
    </source>
</reference>
<evidence type="ECO:0000313" key="3">
    <source>
        <dbReference type="Proteomes" id="UP000077266"/>
    </source>
</evidence>
<protein>
    <submittedName>
        <fullName evidence="2">Uncharacterized protein</fullName>
    </submittedName>
</protein>
<gene>
    <name evidence="2" type="ORF">EXIGLDRAFT_122555</name>
</gene>
<accession>A0A165NIF2</accession>